<sequence>MVTKILLSPFGAVLNSPFIRTASSENHLKNSAAYKISPLASLKTFPFSLEIISASRSDSATIISNALRRISPRTRGAVFAQVLNALLAASIAAAHCASLATATFAITDSSLGSVTAIVDWPSIHLPSINSWVFNCIR</sequence>
<protein>
    <submittedName>
        <fullName evidence="1">Unannotated protein</fullName>
    </submittedName>
</protein>
<dbReference type="AlphaFoldDB" id="A0A6J7KHN6"/>
<name>A0A6J7KHN6_9ZZZZ</name>
<reference evidence="1" key="1">
    <citation type="submission" date="2020-05" db="EMBL/GenBank/DDBJ databases">
        <authorList>
            <person name="Chiriac C."/>
            <person name="Salcher M."/>
            <person name="Ghai R."/>
            <person name="Kavagutti S V."/>
        </authorList>
    </citation>
    <scope>NUCLEOTIDE SEQUENCE</scope>
</reference>
<organism evidence="1">
    <name type="scientific">freshwater metagenome</name>
    <dbReference type="NCBI Taxonomy" id="449393"/>
    <lineage>
        <taxon>unclassified sequences</taxon>
        <taxon>metagenomes</taxon>
        <taxon>ecological metagenomes</taxon>
    </lineage>
</organism>
<dbReference type="EMBL" id="CAFBNN010000099">
    <property type="protein sequence ID" value="CAB4955107.1"/>
    <property type="molecule type" value="Genomic_DNA"/>
</dbReference>
<evidence type="ECO:0000313" key="1">
    <source>
        <dbReference type="EMBL" id="CAB4955107.1"/>
    </source>
</evidence>
<accession>A0A6J7KHN6</accession>
<proteinExistence type="predicted"/>
<gene>
    <name evidence="1" type="ORF">UFOPK3797_00750</name>
</gene>